<dbReference type="Pfam" id="PF14392">
    <property type="entry name" value="zf-CCHC_4"/>
    <property type="match status" value="1"/>
</dbReference>
<dbReference type="GO" id="GO:0008270">
    <property type="term" value="F:zinc ion binding"/>
    <property type="evidence" value="ECO:0007669"/>
    <property type="project" value="UniProtKB-KW"/>
</dbReference>
<evidence type="ECO:0000259" key="3">
    <source>
        <dbReference type="PROSITE" id="PS50158"/>
    </source>
</evidence>
<dbReference type="PANTHER" id="PTHR33116:SF86">
    <property type="entry name" value="REVERSE TRANSCRIPTASE DOMAIN-CONTAINING PROTEIN"/>
    <property type="match status" value="1"/>
</dbReference>
<keyword evidence="1" id="KW-0862">Zinc</keyword>
<dbReference type="InterPro" id="IPR025836">
    <property type="entry name" value="Zn_knuckle_CX2CX4HX4C"/>
</dbReference>
<dbReference type="GO" id="GO:0003676">
    <property type="term" value="F:nucleic acid binding"/>
    <property type="evidence" value="ECO:0007669"/>
    <property type="project" value="InterPro"/>
</dbReference>
<dbReference type="SUPFAM" id="SSF56219">
    <property type="entry name" value="DNase I-like"/>
    <property type="match status" value="1"/>
</dbReference>
<dbReference type="Pfam" id="PF13966">
    <property type="entry name" value="zf-RVT"/>
    <property type="match status" value="1"/>
</dbReference>
<dbReference type="PANTHER" id="PTHR33116">
    <property type="entry name" value="REVERSE TRANSCRIPTASE ZINC-BINDING DOMAIN-CONTAINING PROTEIN-RELATED-RELATED"/>
    <property type="match status" value="1"/>
</dbReference>
<proteinExistence type="predicted"/>
<dbReference type="Pfam" id="PF13456">
    <property type="entry name" value="RVT_3"/>
    <property type="match status" value="1"/>
</dbReference>
<dbReference type="EMBL" id="OIVN01002777">
    <property type="protein sequence ID" value="SPD06320.1"/>
    <property type="molecule type" value="Genomic_DNA"/>
</dbReference>
<accession>A0A2N9H410</accession>
<dbReference type="Gene3D" id="3.60.10.10">
    <property type="entry name" value="Endonuclease/exonuclease/phosphatase"/>
    <property type="match status" value="1"/>
</dbReference>
<organism evidence="4">
    <name type="scientific">Fagus sylvatica</name>
    <name type="common">Beechnut</name>
    <dbReference type="NCBI Taxonomy" id="28930"/>
    <lineage>
        <taxon>Eukaryota</taxon>
        <taxon>Viridiplantae</taxon>
        <taxon>Streptophyta</taxon>
        <taxon>Embryophyta</taxon>
        <taxon>Tracheophyta</taxon>
        <taxon>Spermatophyta</taxon>
        <taxon>Magnoliopsida</taxon>
        <taxon>eudicotyledons</taxon>
        <taxon>Gunneridae</taxon>
        <taxon>Pentapetalae</taxon>
        <taxon>rosids</taxon>
        <taxon>fabids</taxon>
        <taxon>Fagales</taxon>
        <taxon>Fagaceae</taxon>
        <taxon>Fagus</taxon>
    </lineage>
</organism>
<evidence type="ECO:0000313" key="4">
    <source>
        <dbReference type="EMBL" id="SPD06320.1"/>
    </source>
</evidence>
<dbReference type="CDD" id="cd06222">
    <property type="entry name" value="RNase_H_like"/>
    <property type="match status" value="1"/>
</dbReference>
<name>A0A2N9H410_FAGSY</name>
<dbReference type="Pfam" id="PF03372">
    <property type="entry name" value="Exo_endo_phos"/>
    <property type="match status" value="1"/>
</dbReference>
<evidence type="ECO:0000256" key="1">
    <source>
        <dbReference type="PROSITE-ProRule" id="PRU00047"/>
    </source>
</evidence>
<feature type="region of interest" description="Disordered" evidence="2">
    <location>
        <begin position="1230"/>
        <end position="1262"/>
    </location>
</feature>
<dbReference type="InterPro" id="IPR044730">
    <property type="entry name" value="RNase_H-like_dom_plant"/>
</dbReference>
<protein>
    <recommendedName>
        <fullName evidence="3">CCHC-type domain-containing protein</fullName>
    </recommendedName>
</protein>
<dbReference type="GO" id="GO:0004523">
    <property type="term" value="F:RNA-DNA hybrid ribonuclease activity"/>
    <property type="evidence" value="ECO:0007669"/>
    <property type="project" value="InterPro"/>
</dbReference>
<dbReference type="InterPro" id="IPR001878">
    <property type="entry name" value="Znf_CCHC"/>
</dbReference>
<dbReference type="CDD" id="cd01650">
    <property type="entry name" value="RT_nLTR_like"/>
    <property type="match status" value="1"/>
</dbReference>
<keyword evidence="1" id="KW-0863">Zinc-finger</keyword>
<evidence type="ECO:0000256" key="2">
    <source>
        <dbReference type="SAM" id="MobiDB-lite"/>
    </source>
</evidence>
<gene>
    <name evidence="4" type="ORF">FSB_LOCUS34202</name>
</gene>
<feature type="region of interest" description="Disordered" evidence="2">
    <location>
        <begin position="201"/>
        <end position="232"/>
    </location>
</feature>
<dbReference type="Pfam" id="PF14111">
    <property type="entry name" value="DUF4283"/>
    <property type="match status" value="1"/>
</dbReference>
<dbReference type="InterPro" id="IPR005135">
    <property type="entry name" value="Endo/exonuclease/phosphatase"/>
</dbReference>
<dbReference type="InterPro" id="IPR026960">
    <property type="entry name" value="RVT-Znf"/>
</dbReference>
<reference evidence="4" key="1">
    <citation type="submission" date="2018-02" db="EMBL/GenBank/DDBJ databases">
        <authorList>
            <person name="Cohen D.B."/>
            <person name="Kent A.D."/>
        </authorList>
    </citation>
    <scope>NUCLEOTIDE SEQUENCE</scope>
</reference>
<keyword evidence="1" id="KW-0479">Metal-binding</keyword>
<dbReference type="InterPro" id="IPR002156">
    <property type="entry name" value="RNaseH_domain"/>
</dbReference>
<feature type="domain" description="CCHC-type" evidence="3">
    <location>
        <begin position="161"/>
        <end position="174"/>
    </location>
</feature>
<dbReference type="InterPro" id="IPR025558">
    <property type="entry name" value="DUF4283"/>
</dbReference>
<sequence length="1482" mass="167021">MNFNGEALKSSVRSLWAGTGGVTICDIEDNLFLAVFSTKDDLERVFVQSPWTFDKKLILIVRFKDDMQPTEVKFSHSAFWIRVFNLPIKSMTREVAEDIGNEVGRFIEADVHENGLGWGRFLRVQVEVDITQPLLRGKILEITDNKPFWVDFQYEHLPIFCYRCGRLGHSGHDCVEGRRSGDTIISPGEHYGTWLRAVPRRRMQQTHRRDSTPQADEDHVSVQGEGSSATNHATDMVQVPPVEERGAPVEEQGEDLIIPSFQGQFEFVAPNFGDNVAVPRNVGFDSQHDFPMEFQIGDTATGEGQLFFGKIKDNAQNGVGGLVIDKDKVVGYSTQAEADIVDLTHVVDKDMHGKGGMGKVACMGNVRRARSNARMGQGLEKAGNRGKRILETTAESESHTVEGSSRKKKQKLGVVLATIPTSVEAVEQPRCYSNFHIDAEVLQDDGVCWRITGFYGHPEVSLQSRTWELLRRLNALNNKPWLVLGDFNEIIALDEYYGREGRNLNQMAMFRETLLDCELQDMGFHGPEFTWSNRRLGSALVRVRLDRAVANPEWFQMFPSAVVSHLVVPSSDHMGLLVNISPPPVRNTQRQQKLFRFEHAWLREDGCEQTINDAWQVVQNGTDMFKLAQKIKQCRVSLLQWSQSQVRITPKLIATKKNQLMEMESQPMELYDSHGVNTLRKELNTMLAKEEVVWRQRSRVNWLKDGDRNTRMKKVLPRVISNSQSAFVPGRMITDNVIIAFETLHHLKNLRGGNNAQMAAKLDMSKAYDRVEWDYLRAVGRGLRQGDPLSPYLFLLCAEGLSALMRKAERDNLIRDLRSAISDFFGTSVTTKFEKYLGLPPIIGRAKKKAFNEIKDRVWKRLQGWKEKLLSQASREVLIKAVIQAIPTYAMSCFRFLAGLCADITSMANRFWWGQRNGNRKIHWMNKDRLARSKQDGGIGFRDLQLFNKALLARKGWRLLHNPSSLVFRVLKAKYFPHTSFLAATIPHNASFIWKSICESKEVLGQGLRWRVGTREHIRIWKDQWLPSSTSFRVISLVNVLDEFATVDQLINQDSMTWKVQLLHEIFCPRDVDLIICIPLSVRRPPDSLIWTGTKRGVFSVKSAYHLQLSLRNSQEAATSSRSSVHSIWSSIWAVKVPPKVKLFVWKACHDILPTRTKLFEKDQDLILIRSDPIRERWRSEGWGFTVGEVDRCREGRLGVARDGGVAGGGSGRRGGWGWLGTAGRQRAERAVARDGGTAESREQRVARDGGTAESREQRGSRNKRSLKDFIGTLILELPSPALEIAFTTAWALWKARNETCWEGKIPVVDAICQEVTCIALDFLEANSKVLGDTARLGGSSRWQKPPSGAVKLNLACCFSLNAAKVGVGLLIRDTGGIVMAVLEDSFQACGDLLQSHVRAVLKAVQFAFDVGFRRLVVEMDNLELCNLLQAGLPCLAPIGVLVEDICSWALCFNMLSFVFSKKICNKAAHALATEAASSLSM</sequence>
<dbReference type="InterPro" id="IPR036691">
    <property type="entry name" value="Endo/exonu/phosph_ase_sf"/>
</dbReference>
<feature type="compositionally biased region" description="Basic and acidic residues" evidence="2">
    <location>
        <begin position="207"/>
        <end position="220"/>
    </location>
</feature>
<dbReference type="PROSITE" id="PS50158">
    <property type="entry name" value="ZF_CCHC"/>
    <property type="match status" value="1"/>
</dbReference>